<protein>
    <submittedName>
        <fullName evidence="2">Uncharacterized protein</fullName>
    </submittedName>
</protein>
<sequence>MHGRSDGHPEHGANRGHEQPSGLAGLLCLLSLPGHAHYAVEPAATTHGRTTASSAKRHRPIIVLQGCLIGVAGYRDHPDADDR</sequence>
<dbReference type="EMBL" id="MCGN01000003">
    <property type="protein sequence ID" value="ORY99252.1"/>
    <property type="molecule type" value="Genomic_DNA"/>
</dbReference>
<name>A0A1X2HJR9_SYNRA</name>
<evidence type="ECO:0000313" key="3">
    <source>
        <dbReference type="Proteomes" id="UP000242180"/>
    </source>
</evidence>
<reference evidence="2 3" key="1">
    <citation type="submission" date="2016-07" db="EMBL/GenBank/DDBJ databases">
        <title>Pervasive Adenine N6-methylation of Active Genes in Fungi.</title>
        <authorList>
            <consortium name="DOE Joint Genome Institute"/>
            <person name="Mondo S.J."/>
            <person name="Dannebaum R.O."/>
            <person name="Kuo R.C."/>
            <person name="Labutti K."/>
            <person name="Haridas S."/>
            <person name="Kuo A."/>
            <person name="Salamov A."/>
            <person name="Ahrendt S.R."/>
            <person name="Lipzen A."/>
            <person name="Sullivan W."/>
            <person name="Andreopoulos W.B."/>
            <person name="Clum A."/>
            <person name="Lindquist E."/>
            <person name="Daum C."/>
            <person name="Ramamoorthy G.K."/>
            <person name="Gryganskyi A."/>
            <person name="Culley D."/>
            <person name="Magnuson J.K."/>
            <person name="James T.Y."/>
            <person name="O'Malley M.A."/>
            <person name="Stajich J.E."/>
            <person name="Spatafora J.W."/>
            <person name="Visel A."/>
            <person name="Grigoriev I.V."/>
        </authorList>
    </citation>
    <scope>NUCLEOTIDE SEQUENCE [LARGE SCALE GENOMIC DNA]</scope>
    <source>
        <strain evidence="2 3">NRRL 2496</strain>
    </source>
</reference>
<comment type="caution">
    <text evidence="2">The sequence shown here is derived from an EMBL/GenBank/DDBJ whole genome shotgun (WGS) entry which is preliminary data.</text>
</comment>
<accession>A0A1X2HJR9</accession>
<keyword evidence="3" id="KW-1185">Reference proteome</keyword>
<evidence type="ECO:0000313" key="2">
    <source>
        <dbReference type="EMBL" id="ORY99252.1"/>
    </source>
</evidence>
<dbReference type="InParanoid" id="A0A1X2HJR9"/>
<dbReference type="Proteomes" id="UP000242180">
    <property type="component" value="Unassembled WGS sequence"/>
</dbReference>
<feature type="compositionally biased region" description="Basic and acidic residues" evidence="1">
    <location>
        <begin position="1"/>
        <end position="18"/>
    </location>
</feature>
<proteinExistence type="predicted"/>
<gene>
    <name evidence="2" type="ORF">BCR43DRAFT_223498</name>
</gene>
<evidence type="ECO:0000256" key="1">
    <source>
        <dbReference type="SAM" id="MobiDB-lite"/>
    </source>
</evidence>
<organism evidence="2 3">
    <name type="scientific">Syncephalastrum racemosum</name>
    <name type="common">Filamentous fungus</name>
    <dbReference type="NCBI Taxonomy" id="13706"/>
    <lineage>
        <taxon>Eukaryota</taxon>
        <taxon>Fungi</taxon>
        <taxon>Fungi incertae sedis</taxon>
        <taxon>Mucoromycota</taxon>
        <taxon>Mucoromycotina</taxon>
        <taxon>Mucoromycetes</taxon>
        <taxon>Mucorales</taxon>
        <taxon>Syncephalastraceae</taxon>
        <taxon>Syncephalastrum</taxon>
    </lineage>
</organism>
<dbReference type="AlphaFoldDB" id="A0A1X2HJR9"/>
<feature type="region of interest" description="Disordered" evidence="1">
    <location>
        <begin position="1"/>
        <end position="20"/>
    </location>
</feature>